<dbReference type="PANTHER" id="PTHR48081:SF33">
    <property type="entry name" value="KYNURENINE FORMAMIDASE"/>
    <property type="match status" value="1"/>
</dbReference>
<dbReference type="Gene3D" id="3.40.50.1820">
    <property type="entry name" value="alpha/beta hydrolase"/>
    <property type="match status" value="1"/>
</dbReference>
<dbReference type="EMBL" id="DS547093">
    <property type="protein sequence ID" value="EDR13115.1"/>
    <property type="molecule type" value="Genomic_DNA"/>
</dbReference>
<keyword evidence="4" id="KW-1185">Reference proteome</keyword>
<dbReference type="GeneID" id="6071836"/>
<evidence type="ECO:0000259" key="2">
    <source>
        <dbReference type="Pfam" id="PF20434"/>
    </source>
</evidence>
<reference evidence="3 4" key="1">
    <citation type="journal article" date="2008" name="Nature">
        <title>The genome of Laccaria bicolor provides insights into mycorrhizal symbiosis.</title>
        <authorList>
            <person name="Martin F."/>
            <person name="Aerts A."/>
            <person name="Ahren D."/>
            <person name="Brun A."/>
            <person name="Danchin E.G.J."/>
            <person name="Duchaussoy F."/>
            <person name="Gibon J."/>
            <person name="Kohler A."/>
            <person name="Lindquist E."/>
            <person name="Pereda V."/>
            <person name="Salamov A."/>
            <person name="Shapiro H.J."/>
            <person name="Wuyts J."/>
            <person name="Blaudez D."/>
            <person name="Buee M."/>
            <person name="Brokstein P."/>
            <person name="Canbaeck B."/>
            <person name="Cohen D."/>
            <person name="Courty P.E."/>
            <person name="Coutinho P.M."/>
            <person name="Delaruelle C."/>
            <person name="Detter J.C."/>
            <person name="Deveau A."/>
            <person name="DiFazio S."/>
            <person name="Duplessis S."/>
            <person name="Fraissinet-Tachet L."/>
            <person name="Lucic E."/>
            <person name="Frey-Klett P."/>
            <person name="Fourrey C."/>
            <person name="Feussner I."/>
            <person name="Gay G."/>
            <person name="Grimwood J."/>
            <person name="Hoegger P.J."/>
            <person name="Jain P."/>
            <person name="Kilaru S."/>
            <person name="Labbe J."/>
            <person name="Lin Y.C."/>
            <person name="Legue V."/>
            <person name="Le Tacon F."/>
            <person name="Marmeisse R."/>
            <person name="Melayah D."/>
            <person name="Montanini B."/>
            <person name="Muratet M."/>
            <person name="Nehls U."/>
            <person name="Niculita-Hirzel H."/>
            <person name="Oudot-Le Secq M.P."/>
            <person name="Peter M."/>
            <person name="Quesneville H."/>
            <person name="Rajashekar B."/>
            <person name="Reich M."/>
            <person name="Rouhier N."/>
            <person name="Schmutz J."/>
            <person name="Yin T."/>
            <person name="Chalot M."/>
            <person name="Henrissat B."/>
            <person name="Kuees U."/>
            <person name="Lucas S."/>
            <person name="Van de Peer Y."/>
            <person name="Podila G.K."/>
            <person name="Polle A."/>
            <person name="Pukkila P.J."/>
            <person name="Richardson P.M."/>
            <person name="Rouze P."/>
            <person name="Sanders I.R."/>
            <person name="Stajich J.E."/>
            <person name="Tunlid A."/>
            <person name="Tuskan G."/>
            <person name="Grigoriev I.V."/>
        </authorList>
    </citation>
    <scope>NUCLEOTIDE SEQUENCE [LARGE SCALE GENOMIC DNA]</scope>
    <source>
        <strain evidence="4">S238N-H82 / ATCC MYA-4686</strain>
    </source>
</reference>
<dbReference type="SUPFAM" id="SSF53474">
    <property type="entry name" value="alpha/beta-Hydrolases"/>
    <property type="match status" value="1"/>
</dbReference>
<sequence>MSDAHILQGSYPPRTKEIIDCTYPLLEANRAAIESIVCKTFDYGPIETHKLDVYYPPNHTDNTAQAAPILVFFYGGGLFTGSRSSPPSNLVYNNLGAYFASRGILTVIPDYRLVPGVTYPQGSEDVRDVLDWVVQHLASLGEDNSTHVFVLAHSAGGMHVSGYLLTDLFASSPAAHIVRGVAFMGVPLEIHPSRAKFYAVAETYYGDRKKIAQNQPLGMLRRVEPSRVASLPPLRNYIAGSEPRAISSSMRNFAKEWKKRGWTVDVLVMDGHDHLSPVLALSSGSGEEWGEDLVAWIGSF</sequence>
<name>B0CWR3_LACBS</name>
<dbReference type="STRING" id="486041.B0CWR3"/>
<gene>
    <name evidence="3" type="ORF">LACBIDRAFT_308598</name>
</gene>
<dbReference type="Pfam" id="PF20434">
    <property type="entry name" value="BD-FAE"/>
    <property type="match status" value="1"/>
</dbReference>
<dbReference type="InterPro" id="IPR049492">
    <property type="entry name" value="BD-FAE-like_dom"/>
</dbReference>
<protein>
    <submittedName>
        <fullName evidence="3">Predicted protein</fullName>
    </submittedName>
</protein>
<evidence type="ECO:0000256" key="1">
    <source>
        <dbReference type="ARBA" id="ARBA00022801"/>
    </source>
</evidence>
<dbReference type="PANTHER" id="PTHR48081">
    <property type="entry name" value="AB HYDROLASE SUPERFAMILY PROTEIN C4A8.06C"/>
    <property type="match status" value="1"/>
</dbReference>
<proteinExistence type="predicted"/>
<dbReference type="GO" id="GO:0016787">
    <property type="term" value="F:hydrolase activity"/>
    <property type="evidence" value="ECO:0007669"/>
    <property type="project" value="UniProtKB-KW"/>
</dbReference>
<dbReference type="InParanoid" id="B0CWR3"/>
<keyword evidence="1" id="KW-0378">Hydrolase</keyword>
<dbReference type="Proteomes" id="UP000001194">
    <property type="component" value="Unassembled WGS sequence"/>
</dbReference>
<evidence type="ECO:0000313" key="4">
    <source>
        <dbReference type="Proteomes" id="UP000001194"/>
    </source>
</evidence>
<dbReference type="HOGENOM" id="CLU_012494_8_1_1"/>
<accession>B0CWR3</accession>
<dbReference type="OrthoDB" id="433474at2759"/>
<dbReference type="InterPro" id="IPR050300">
    <property type="entry name" value="GDXG_lipolytic_enzyme"/>
</dbReference>
<dbReference type="AlphaFoldDB" id="B0CWR3"/>
<organism evidence="4">
    <name type="scientific">Laccaria bicolor (strain S238N-H82 / ATCC MYA-4686)</name>
    <name type="common">Bicoloured deceiver</name>
    <name type="synonym">Laccaria laccata var. bicolor</name>
    <dbReference type="NCBI Taxonomy" id="486041"/>
    <lineage>
        <taxon>Eukaryota</taxon>
        <taxon>Fungi</taxon>
        <taxon>Dikarya</taxon>
        <taxon>Basidiomycota</taxon>
        <taxon>Agaricomycotina</taxon>
        <taxon>Agaricomycetes</taxon>
        <taxon>Agaricomycetidae</taxon>
        <taxon>Agaricales</taxon>
        <taxon>Agaricineae</taxon>
        <taxon>Hydnangiaceae</taxon>
        <taxon>Laccaria</taxon>
    </lineage>
</organism>
<evidence type="ECO:0000313" key="3">
    <source>
        <dbReference type="EMBL" id="EDR13115.1"/>
    </source>
</evidence>
<dbReference type="RefSeq" id="XP_001875613.1">
    <property type="nucleotide sequence ID" value="XM_001875578.1"/>
</dbReference>
<dbReference type="KEGG" id="lbc:LACBIDRAFT_308598"/>
<feature type="domain" description="BD-FAE-like" evidence="2">
    <location>
        <begin position="51"/>
        <end position="157"/>
    </location>
</feature>
<dbReference type="InterPro" id="IPR029058">
    <property type="entry name" value="AB_hydrolase_fold"/>
</dbReference>